<feature type="chain" id="PRO_5012282344" description="Chondroitin proteoglycan 4 domain-containing protein" evidence="1">
    <location>
        <begin position="23"/>
        <end position="282"/>
    </location>
</feature>
<protein>
    <recommendedName>
        <fullName evidence="4">Chondroitin proteoglycan 4 domain-containing protein</fullName>
    </recommendedName>
</protein>
<keyword evidence="3" id="KW-1185">Reference proteome</keyword>
<evidence type="ECO:0008006" key="4">
    <source>
        <dbReference type="Google" id="ProtNLM"/>
    </source>
</evidence>
<keyword evidence="1" id="KW-0732">Signal</keyword>
<evidence type="ECO:0000313" key="2">
    <source>
        <dbReference type="EMBL" id="ORY33302.1"/>
    </source>
</evidence>
<name>A0A1Y2BEN8_9FUNG</name>
<comment type="caution">
    <text evidence="2">The sequence shown here is derived from an EMBL/GenBank/DDBJ whole genome shotgun (WGS) entry which is preliminary data.</text>
</comment>
<sequence>MKILSLFSSIFGILCISLGVKGHKSHNGINEFINTLDSIIDFSPSSPFNMVIAASVANMNDTIKGYEDLFNSSKDECMRGCYAYCIHMLEISTNRQCNSKFHQINEEYKKNKPCYKVNQDMQSLLDHGNAYLDLFCSRTEDDKDSCPFISNIVKMQKDTSSLKKTCGIKSLNRTQCENTLVNNLSIMIDAEKKIKDKNITYASGGNSITLTTPQYNLTKIEEDMKNSTCLIDIQPPQQIMVNANSTKKNDTASNHESSQAVLGQSMNVLLALMTVVLTALLF</sequence>
<dbReference type="OrthoDB" id="2138814at2759"/>
<evidence type="ECO:0000313" key="3">
    <source>
        <dbReference type="Proteomes" id="UP000193920"/>
    </source>
</evidence>
<dbReference type="EMBL" id="MCOG01000160">
    <property type="protein sequence ID" value="ORY33302.1"/>
    <property type="molecule type" value="Genomic_DNA"/>
</dbReference>
<organism evidence="2 3">
    <name type="scientific">Neocallimastix californiae</name>
    <dbReference type="NCBI Taxonomy" id="1754190"/>
    <lineage>
        <taxon>Eukaryota</taxon>
        <taxon>Fungi</taxon>
        <taxon>Fungi incertae sedis</taxon>
        <taxon>Chytridiomycota</taxon>
        <taxon>Chytridiomycota incertae sedis</taxon>
        <taxon>Neocallimastigomycetes</taxon>
        <taxon>Neocallimastigales</taxon>
        <taxon>Neocallimastigaceae</taxon>
        <taxon>Neocallimastix</taxon>
    </lineage>
</organism>
<dbReference type="Proteomes" id="UP000193920">
    <property type="component" value="Unassembled WGS sequence"/>
</dbReference>
<evidence type="ECO:0000256" key="1">
    <source>
        <dbReference type="SAM" id="SignalP"/>
    </source>
</evidence>
<proteinExistence type="predicted"/>
<feature type="signal peptide" evidence="1">
    <location>
        <begin position="1"/>
        <end position="22"/>
    </location>
</feature>
<gene>
    <name evidence="2" type="ORF">LY90DRAFT_71908</name>
</gene>
<accession>A0A1Y2BEN8</accession>
<dbReference type="AlphaFoldDB" id="A0A1Y2BEN8"/>
<reference evidence="2 3" key="1">
    <citation type="submission" date="2016-08" db="EMBL/GenBank/DDBJ databases">
        <title>A Parts List for Fungal Cellulosomes Revealed by Comparative Genomics.</title>
        <authorList>
            <consortium name="DOE Joint Genome Institute"/>
            <person name="Haitjema C.H."/>
            <person name="Gilmore S.P."/>
            <person name="Henske J.K."/>
            <person name="Solomon K.V."/>
            <person name="De Groot R."/>
            <person name="Kuo A."/>
            <person name="Mondo S.J."/>
            <person name="Salamov A.A."/>
            <person name="Labutti K."/>
            <person name="Zhao Z."/>
            <person name="Chiniquy J."/>
            <person name="Barry K."/>
            <person name="Brewer H.M."/>
            <person name="Purvine S.O."/>
            <person name="Wright A.T."/>
            <person name="Boxma B."/>
            <person name="Van Alen T."/>
            <person name="Hackstein J.H."/>
            <person name="Baker S.E."/>
            <person name="Grigoriev I.V."/>
            <person name="O'Malley M.A."/>
        </authorList>
    </citation>
    <scope>NUCLEOTIDE SEQUENCE [LARGE SCALE GENOMIC DNA]</scope>
    <source>
        <strain evidence="2 3">G1</strain>
    </source>
</reference>